<keyword evidence="7 9" id="KW-0503">Monooxygenase</keyword>
<feature type="transmembrane region" description="Helical" evidence="10">
    <location>
        <begin position="20"/>
        <end position="38"/>
    </location>
</feature>
<dbReference type="PROSITE" id="PS00086">
    <property type="entry name" value="CYTOCHROME_P450"/>
    <property type="match status" value="1"/>
</dbReference>
<dbReference type="InterPro" id="IPR017972">
    <property type="entry name" value="Cyt_P450_CS"/>
</dbReference>
<reference evidence="11 12" key="1">
    <citation type="submission" date="2016-06" db="EMBL/GenBank/DDBJ databases">
        <authorList>
            <person name="Kjaerup R.B."/>
            <person name="Dalgaard T.S."/>
            <person name="Juul-Madsen H.R."/>
        </authorList>
    </citation>
    <scope>NUCLEOTIDE SEQUENCE [LARGE SCALE GENOMIC DNA]</scope>
    <source>
        <strain evidence="11 12">Pb300</strain>
    </source>
</reference>
<keyword evidence="4 8" id="KW-0479">Metal-binding</keyword>
<evidence type="ECO:0000256" key="3">
    <source>
        <dbReference type="ARBA" id="ARBA00022617"/>
    </source>
</evidence>
<evidence type="ECO:0000256" key="6">
    <source>
        <dbReference type="ARBA" id="ARBA00023004"/>
    </source>
</evidence>
<feature type="binding site" description="axial binding residue" evidence="8">
    <location>
        <position position="461"/>
    </location>
    <ligand>
        <name>heme</name>
        <dbReference type="ChEBI" id="CHEBI:30413"/>
    </ligand>
    <ligandPart>
        <name>Fe</name>
        <dbReference type="ChEBI" id="CHEBI:18248"/>
    </ligandPart>
</feature>
<dbReference type="GO" id="GO:0004497">
    <property type="term" value="F:monooxygenase activity"/>
    <property type="evidence" value="ECO:0007669"/>
    <property type="project" value="UniProtKB-KW"/>
</dbReference>
<organism evidence="11 12">
    <name type="scientific">Paracoccidioides brasiliensis</name>
    <dbReference type="NCBI Taxonomy" id="121759"/>
    <lineage>
        <taxon>Eukaryota</taxon>
        <taxon>Fungi</taxon>
        <taxon>Dikarya</taxon>
        <taxon>Ascomycota</taxon>
        <taxon>Pezizomycotina</taxon>
        <taxon>Eurotiomycetes</taxon>
        <taxon>Eurotiomycetidae</taxon>
        <taxon>Onygenales</taxon>
        <taxon>Ajellomycetaceae</taxon>
        <taxon>Paracoccidioides</taxon>
    </lineage>
</organism>
<evidence type="ECO:0000313" key="12">
    <source>
        <dbReference type="Proteomes" id="UP000242814"/>
    </source>
</evidence>
<dbReference type="Pfam" id="PF00067">
    <property type="entry name" value="p450"/>
    <property type="match status" value="1"/>
</dbReference>
<keyword evidence="10" id="KW-0472">Membrane</keyword>
<keyword evidence="10" id="KW-0812">Transmembrane</keyword>
<evidence type="ECO:0000256" key="5">
    <source>
        <dbReference type="ARBA" id="ARBA00023002"/>
    </source>
</evidence>
<dbReference type="Proteomes" id="UP000242814">
    <property type="component" value="Unassembled WGS sequence"/>
</dbReference>
<sequence>MATREVMSVYLAELMSRPNLPSVTFIVTAVTLLSIYMLQRPKTNVPLLTLKKRFEFSNKRVKQNLIRDAIGVVKQCFATTGNKPFRMITESGEEITILPATFANEIRNDNRLSFEEQIHRNFFGHLPGFEVFRVNSENMKLMKSVVQRQLTTNLGKLTKPLSDEATLSFREILTDNKEWNKITIKEKFLQIVARVSSKVFLGDELCHDPKWLDITIAYTLVAFGAAEALRLWPAWTRDFVHWFLPECRQSRAEVKKARKVIQPFLKKRAADKAALAAQGKKPPVIHDAIEWFEQASGEVEGLYDPVVVQLGLSLAAIHTTTDLIIQVILGLVEHPEIIEPLRKEIFDALSEGGWKKTSLYKMKLLDSVIKESQRMKPISSITMSRVTLDNITLSDGTTIPKNVMTAVSSNRMWDPTVYADPDQWDGYRFYNMRHQPGQENTAQLVTTSPDFLAFGHGQHSCPGRFFAGNEIKVILCHLLLKYDLKLVEGAYTKPFSVSHSLYANPFAPVMIRRRDEGIDIDSLGS</sequence>
<dbReference type="AlphaFoldDB" id="A0A1D2J6L8"/>
<evidence type="ECO:0000256" key="1">
    <source>
        <dbReference type="ARBA" id="ARBA00001971"/>
    </source>
</evidence>
<dbReference type="InterPro" id="IPR001128">
    <property type="entry name" value="Cyt_P450"/>
</dbReference>
<evidence type="ECO:0000256" key="4">
    <source>
        <dbReference type="ARBA" id="ARBA00022723"/>
    </source>
</evidence>
<comment type="caution">
    <text evidence="11">The sequence shown here is derived from an EMBL/GenBank/DDBJ whole genome shotgun (WGS) entry which is preliminary data.</text>
</comment>
<keyword evidence="3 8" id="KW-0349">Heme</keyword>
<dbReference type="Gene3D" id="1.10.630.10">
    <property type="entry name" value="Cytochrome P450"/>
    <property type="match status" value="1"/>
</dbReference>
<evidence type="ECO:0000256" key="2">
    <source>
        <dbReference type="ARBA" id="ARBA00010617"/>
    </source>
</evidence>
<dbReference type="PRINTS" id="PR00463">
    <property type="entry name" value="EP450I"/>
</dbReference>
<dbReference type="CDD" id="cd11041">
    <property type="entry name" value="CYP503A1-like"/>
    <property type="match status" value="1"/>
</dbReference>
<dbReference type="EMBL" id="LZYO01000414">
    <property type="protein sequence ID" value="ODH13825.1"/>
    <property type="molecule type" value="Genomic_DNA"/>
</dbReference>
<dbReference type="VEuPathDB" id="FungiDB:PABG_00776"/>
<dbReference type="VEuPathDB" id="FungiDB:PADG_03226"/>
<accession>A0A1D2J6L8</accession>
<comment type="cofactor">
    <cofactor evidence="1 8">
        <name>heme</name>
        <dbReference type="ChEBI" id="CHEBI:30413"/>
    </cofactor>
</comment>
<keyword evidence="6 8" id="KW-0408">Iron</keyword>
<gene>
    <name evidence="11" type="ORF">ACO22_06865</name>
</gene>
<dbReference type="PANTHER" id="PTHR46206">
    <property type="entry name" value="CYTOCHROME P450"/>
    <property type="match status" value="1"/>
</dbReference>
<dbReference type="SUPFAM" id="SSF48264">
    <property type="entry name" value="Cytochrome P450"/>
    <property type="match status" value="1"/>
</dbReference>
<dbReference type="GO" id="GO:0016705">
    <property type="term" value="F:oxidoreductase activity, acting on paired donors, with incorporation or reduction of molecular oxygen"/>
    <property type="evidence" value="ECO:0007669"/>
    <property type="project" value="InterPro"/>
</dbReference>
<dbReference type="PANTHER" id="PTHR46206:SF2">
    <property type="entry name" value="CYTOCHROME P450 MONOOXYGENASE AUSG-RELATED"/>
    <property type="match status" value="1"/>
</dbReference>
<evidence type="ECO:0000256" key="10">
    <source>
        <dbReference type="SAM" id="Phobius"/>
    </source>
</evidence>
<evidence type="ECO:0000256" key="8">
    <source>
        <dbReference type="PIRSR" id="PIRSR602401-1"/>
    </source>
</evidence>
<keyword evidence="10" id="KW-1133">Transmembrane helix</keyword>
<proteinExistence type="inferred from homology"/>
<dbReference type="GO" id="GO:0005506">
    <property type="term" value="F:iron ion binding"/>
    <property type="evidence" value="ECO:0007669"/>
    <property type="project" value="InterPro"/>
</dbReference>
<dbReference type="InterPro" id="IPR036396">
    <property type="entry name" value="Cyt_P450_sf"/>
</dbReference>
<protein>
    <recommendedName>
        <fullName evidence="13">Cytochrome P450 monooxygenase</fullName>
    </recommendedName>
</protein>
<name>A0A1D2J6L8_PARBR</name>
<evidence type="ECO:0000313" key="11">
    <source>
        <dbReference type="EMBL" id="ODH13825.1"/>
    </source>
</evidence>
<evidence type="ECO:0000256" key="9">
    <source>
        <dbReference type="RuleBase" id="RU000461"/>
    </source>
</evidence>
<dbReference type="InterPro" id="IPR002401">
    <property type="entry name" value="Cyt_P450_E_grp-I"/>
</dbReference>
<evidence type="ECO:0008006" key="13">
    <source>
        <dbReference type="Google" id="ProtNLM"/>
    </source>
</evidence>
<comment type="similarity">
    <text evidence="2 9">Belongs to the cytochrome P450 family.</text>
</comment>
<keyword evidence="5 9" id="KW-0560">Oxidoreductase</keyword>
<dbReference type="GO" id="GO:0020037">
    <property type="term" value="F:heme binding"/>
    <property type="evidence" value="ECO:0007669"/>
    <property type="project" value="InterPro"/>
</dbReference>
<evidence type="ECO:0000256" key="7">
    <source>
        <dbReference type="ARBA" id="ARBA00023033"/>
    </source>
</evidence>